<accession>A0A8F5BR60</accession>
<reference evidence="1" key="1">
    <citation type="journal article" date="2021" name="Environ. Microbiol.">
        <title>New insights into the diversity and evolution of the archaeal mobilome from three complete genomes of Saccharolobus shibatae.</title>
        <authorList>
            <person name="Medvedeva S."/>
            <person name="Brandt D."/>
            <person name="Cvirkaite-Krupovic V."/>
            <person name="Liu Y."/>
            <person name="Severinov K."/>
            <person name="Ishino S."/>
            <person name="Ishino Y."/>
            <person name="Prangishvili D."/>
            <person name="Kalinowski J."/>
            <person name="Krupovic M."/>
        </authorList>
    </citation>
    <scope>NUCLEOTIDE SEQUENCE</scope>
    <source>
        <strain evidence="1">B12</strain>
    </source>
</reference>
<name>A0A8F5BR60_SACSH</name>
<dbReference type="EMBL" id="CP077717">
    <property type="protein sequence ID" value="QXJ29960.1"/>
    <property type="molecule type" value="Genomic_DNA"/>
</dbReference>
<protein>
    <submittedName>
        <fullName evidence="1">Uncharacterized protein</fullName>
    </submittedName>
</protein>
<organism evidence="1 2">
    <name type="scientific">Saccharolobus shibatae (strain ATCC 51178 / DSM 5389 / JCM 8931 / NBRC 15437 / B12)</name>
    <name type="common">Sulfolobus shibatae</name>
    <dbReference type="NCBI Taxonomy" id="523848"/>
    <lineage>
        <taxon>Archaea</taxon>
        <taxon>Thermoproteota</taxon>
        <taxon>Thermoprotei</taxon>
        <taxon>Sulfolobales</taxon>
        <taxon>Sulfolobaceae</taxon>
        <taxon>Saccharolobus</taxon>
    </lineage>
</organism>
<gene>
    <name evidence="1" type="ORF">J5U23_02846</name>
</gene>
<evidence type="ECO:0000313" key="1">
    <source>
        <dbReference type="EMBL" id="QXJ29960.1"/>
    </source>
</evidence>
<sequence>MKAIKWEGRGVILDRAPKVKLVIPHKGLTPDHRIRNIEN</sequence>
<dbReference type="Proteomes" id="UP000694018">
    <property type="component" value="Chromosome"/>
</dbReference>
<proteinExistence type="predicted"/>
<dbReference type="AlphaFoldDB" id="A0A8F5BR60"/>
<evidence type="ECO:0000313" key="2">
    <source>
        <dbReference type="Proteomes" id="UP000694018"/>
    </source>
</evidence>
<dbReference type="KEGG" id="sshi:J5U23_02846"/>